<evidence type="ECO:0000256" key="4">
    <source>
        <dbReference type="ARBA" id="ARBA00022692"/>
    </source>
</evidence>
<evidence type="ECO:0000313" key="10">
    <source>
        <dbReference type="Proteomes" id="UP001155241"/>
    </source>
</evidence>
<evidence type="ECO:0000256" key="5">
    <source>
        <dbReference type="ARBA" id="ARBA00022989"/>
    </source>
</evidence>
<evidence type="ECO:0000256" key="7">
    <source>
        <dbReference type="SAM" id="Phobius"/>
    </source>
</evidence>
<evidence type="ECO:0000256" key="3">
    <source>
        <dbReference type="ARBA" id="ARBA00022475"/>
    </source>
</evidence>
<evidence type="ECO:0000313" key="9">
    <source>
        <dbReference type="EMBL" id="MCO6046878.1"/>
    </source>
</evidence>
<sequence>MLHIVYRRYRAAFEGLPFELWVMALMMLVNRAGAMVLAYLTLYLTSEVGMTEASAGRMISVFGAGSIVGSYFGGRLVDRVGAIRVQTLCLLAAVPGYFLLPVWHNSWAITLNIFLLSLATEAVRPANAAVITKVTPPEDRARGFALQRLAANLGFACGGAIGGVLAEFDFRLLFYVDGGTTFAAACILLYYFRLRRLPGESSGASLAVNNSPMSDRPFMLFMGLFMLSTLVFFQFISTYTLYLKDHYALKEWQIGSLFAVNTLVIVAVEMVLIDYVKRWPLLRTVGWGCFLSCLGFGLLPFGHSYAFAVLAILVMTVGEMLSMPLAAGYVANRAPEGGEGRYMGWWVMSIALAFVFGPMIGAAVYQVDPDQVWYIALAVAFTVLVGYHLLPEADKPDDKSLATEEALAPTEPADLIAESAS</sequence>
<keyword evidence="6 7" id="KW-0472">Membrane</keyword>
<feature type="transmembrane region" description="Helical" evidence="7">
    <location>
        <begin position="371"/>
        <end position="390"/>
    </location>
</feature>
<feature type="transmembrane region" description="Helical" evidence="7">
    <location>
        <begin position="254"/>
        <end position="273"/>
    </location>
</feature>
<dbReference type="RefSeq" id="WP_252854988.1">
    <property type="nucleotide sequence ID" value="NZ_JAMXLR010000077.1"/>
</dbReference>
<dbReference type="InterPro" id="IPR011701">
    <property type="entry name" value="MFS"/>
</dbReference>
<feature type="transmembrane region" description="Helical" evidence="7">
    <location>
        <begin position="305"/>
        <end position="331"/>
    </location>
</feature>
<feature type="transmembrane region" description="Helical" evidence="7">
    <location>
        <begin position="218"/>
        <end position="242"/>
    </location>
</feature>
<dbReference type="EMBL" id="JAMXLR010000077">
    <property type="protein sequence ID" value="MCO6046878.1"/>
    <property type="molecule type" value="Genomic_DNA"/>
</dbReference>
<gene>
    <name evidence="9" type="ORF">NG895_23510</name>
</gene>
<evidence type="ECO:0000256" key="1">
    <source>
        <dbReference type="ARBA" id="ARBA00004651"/>
    </source>
</evidence>
<feature type="transmembrane region" description="Helical" evidence="7">
    <location>
        <begin position="343"/>
        <end position="365"/>
    </location>
</feature>
<name>A0A9X2FER9_9BACT</name>
<keyword evidence="4 7" id="KW-0812">Transmembrane</keyword>
<comment type="subcellular location">
    <subcellularLocation>
        <location evidence="1">Cell membrane</location>
        <topology evidence="1">Multi-pass membrane protein</topology>
    </subcellularLocation>
</comment>
<accession>A0A9X2FER9</accession>
<feature type="transmembrane region" description="Helical" evidence="7">
    <location>
        <begin position="280"/>
        <end position="299"/>
    </location>
</feature>
<dbReference type="GO" id="GO:0022857">
    <property type="term" value="F:transmembrane transporter activity"/>
    <property type="evidence" value="ECO:0007669"/>
    <property type="project" value="InterPro"/>
</dbReference>
<evidence type="ECO:0000256" key="2">
    <source>
        <dbReference type="ARBA" id="ARBA00022448"/>
    </source>
</evidence>
<dbReference type="PANTHER" id="PTHR23517">
    <property type="entry name" value="RESISTANCE PROTEIN MDTM, PUTATIVE-RELATED-RELATED"/>
    <property type="match status" value="1"/>
</dbReference>
<dbReference type="InterPro" id="IPR020846">
    <property type="entry name" value="MFS_dom"/>
</dbReference>
<proteinExistence type="predicted"/>
<dbReference type="InterPro" id="IPR050171">
    <property type="entry name" value="MFS_Transporters"/>
</dbReference>
<dbReference type="GO" id="GO:0005886">
    <property type="term" value="C:plasma membrane"/>
    <property type="evidence" value="ECO:0007669"/>
    <property type="project" value="UniProtKB-SubCell"/>
</dbReference>
<evidence type="ECO:0000259" key="8">
    <source>
        <dbReference type="PROSITE" id="PS50850"/>
    </source>
</evidence>
<dbReference type="PROSITE" id="PS50850">
    <property type="entry name" value="MFS"/>
    <property type="match status" value="1"/>
</dbReference>
<reference evidence="9" key="1">
    <citation type="submission" date="2022-06" db="EMBL/GenBank/DDBJ databases">
        <title>Aeoliella straminimaris, a novel planctomycete from sediments.</title>
        <authorList>
            <person name="Vitorino I.R."/>
            <person name="Lage O.M."/>
        </authorList>
    </citation>
    <scope>NUCLEOTIDE SEQUENCE</scope>
    <source>
        <strain evidence="9">ICT_H6.2</strain>
    </source>
</reference>
<feature type="transmembrane region" description="Helical" evidence="7">
    <location>
        <begin position="20"/>
        <end position="42"/>
    </location>
</feature>
<feature type="domain" description="Major facilitator superfamily (MFS) profile" evidence="8">
    <location>
        <begin position="19"/>
        <end position="394"/>
    </location>
</feature>
<dbReference type="PANTHER" id="PTHR23517:SF3">
    <property type="entry name" value="INTEGRAL MEMBRANE TRANSPORT PROTEIN"/>
    <property type="match status" value="1"/>
</dbReference>
<keyword evidence="2" id="KW-0813">Transport</keyword>
<feature type="transmembrane region" description="Helical" evidence="7">
    <location>
        <begin position="54"/>
        <end position="74"/>
    </location>
</feature>
<organism evidence="9 10">
    <name type="scientific">Aeoliella straminimaris</name>
    <dbReference type="NCBI Taxonomy" id="2954799"/>
    <lineage>
        <taxon>Bacteria</taxon>
        <taxon>Pseudomonadati</taxon>
        <taxon>Planctomycetota</taxon>
        <taxon>Planctomycetia</taxon>
        <taxon>Pirellulales</taxon>
        <taxon>Lacipirellulaceae</taxon>
        <taxon>Aeoliella</taxon>
    </lineage>
</organism>
<dbReference type="CDD" id="cd17329">
    <property type="entry name" value="MFS_MdtH_MDR_like"/>
    <property type="match status" value="1"/>
</dbReference>
<evidence type="ECO:0000256" key="6">
    <source>
        <dbReference type="ARBA" id="ARBA00023136"/>
    </source>
</evidence>
<keyword evidence="3" id="KW-1003">Cell membrane</keyword>
<comment type="caution">
    <text evidence="9">The sequence shown here is derived from an EMBL/GenBank/DDBJ whole genome shotgun (WGS) entry which is preliminary data.</text>
</comment>
<dbReference type="Pfam" id="PF07690">
    <property type="entry name" value="MFS_1"/>
    <property type="match status" value="1"/>
</dbReference>
<dbReference type="Gene3D" id="1.20.1250.20">
    <property type="entry name" value="MFS general substrate transporter like domains"/>
    <property type="match status" value="2"/>
</dbReference>
<dbReference type="AlphaFoldDB" id="A0A9X2FER9"/>
<dbReference type="InterPro" id="IPR036259">
    <property type="entry name" value="MFS_trans_sf"/>
</dbReference>
<keyword evidence="10" id="KW-1185">Reference proteome</keyword>
<feature type="transmembrane region" description="Helical" evidence="7">
    <location>
        <begin position="172"/>
        <end position="192"/>
    </location>
</feature>
<feature type="transmembrane region" description="Helical" evidence="7">
    <location>
        <begin position="81"/>
        <end position="100"/>
    </location>
</feature>
<feature type="transmembrane region" description="Helical" evidence="7">
    <location>
        <begin position="149"/>
        <end position="166"/>
    </location>
</feature>
<protein>
    <submittedName>
        <fullName evidence="9">MFS transporter</fullName>
    </submittedName>
</protein>
<keyword evidence="5 7" id="KW-1133">Transmembrane helix</keyword>
<dbReference type="Proteomes" id="UP001155241">
    <property type="component" value="Unassembled WGS sequence"/>
</dbReference>
<dbReference type="SUPFAM" id="SSF103473">
    <property type="entry name" value="MFS general substrate transporter"/>
    <property type="match status" value="1"/>
</dbReference>